<dbReference type="EMBL" id="JOWA01000086">
    <property type="protein sequence ID" value="KEZ44990.1"/>
    <property type="molecule type" value="Genomic_DNA"/>
</dbReference>
<dbReference type="HOGENOM" id="CLU_009600_9_2_1"/>
<proteinExistence type="inferred from homology"/>
<dbReference type="AlphaFoldDB" id="A0A084GCC8"/>
<dbReference type="PIRSF" id="PIRSF001221">
    <property type="entry name" value="Amidase_fungi"/>
    <property type="match status" value="1"/>
</dbReference>
<evidence type="ECO:0000259" key="3">
    <source>
        <dbReference type="Pfam" id="PF01425"/>
    </source>
</evidence>
<dbReference type="SUPFAM" id="SSF75304">
    <property type="entry name" value="Amidase signature (AS) enzymes"/>
    <property type="match status" value="1"/>
</dbReference>
<dbReference type="PANTHER" id="PTHR46072:SF8">
    <property type="entry name" value="AMIDASE DOMAIN-CONTAINING PROTEIN"/>
    <property type="match status" value="1"/>
</dbReference>
<gene>
    <name evidence="4" type="ORF">SAPIO_CDS2377</name>
</gene>
<protein>
    <recommendedName>
        <fullName evidence="3">Amidase domain-containing protein</fullName>
    </recommendedName>
</protein>
<dbReference type="InterPro" id="IPR023631">
    <property type="entry name" value="Amidase_dom"/>
</dbReference>
<dbReference type="GeneID" id="27721449"/>
<dbReference type="Proteomes" id="UP000028545">
    <property type="component" value="Unassembled WGS sequence"/>
</dbReference>
<evidence type="ECO:0000313" key="5">
    <source>
        <dbReference type="Proteomes" id="UP000028545"/>
    </source>
</evidence>
<feature type="domain" description="Amidase" evidence="3">
    <location>
        <begin position="84"/>
        <end position="214"/>
    </location>
</feature>
<name>A0A084GCC8_PSEDA</name>
<dbReference type="OMA" id="HEVFFDQ"/>
<feature type="domain" description="Amidase" evidence="3">
    <location>
        <begin position="215"/>
        <end position="527"/>
    </location>
</feature>
<dbReference type="RefSeq" id="XP_016644789.1">
    <property type="nucleotide sequence ID" value="XM_016785413.1"/>
</dbReference>
<keyword evidence="2" id="KW-0378">Hydrolase</keyword>
<comment type="similarity">
    <text evidence="1">Belongs to the amidase family.</text>
</comment>
<evidence type="ECO:0000313" key="4">
    <source>
        <dbReference type="EMBL" id="KEZ44990.1"/>
    </source>
</evidence>
<dbReference type="Gene3D" id="3.90.1300.10">
    <property type="entry name" value="Amidase signature (AS) domain"/>
    <property type="match status" value="2"/>
</dbReference>
<dbReference type="GO" id="GO:0016787">
    <property type="term" value="F:hydrolase activity"/>
    <property type="evidence" value="ECO:0007669"/>
    <property type="project" value="UniProtKB-KW"/>
</dbReference>
<dbReference type="Pfam" id="PF01425">
    <property type="entry name" value="Amidase"/>
    <property type="match status" value="2"/>
</dbReference>
<dbReference type="VEuPathDB" id="FungiDB:SAPIO_CDS2377"/>
<dbReference type="InterPro" id="IPR036928">
    <property type="entry name" value="AS_sf"/>
</dbReference>
<keyword evidence="5" id="KW-1185">Reference proteome</keyword>
<dbReference type="KEGG" id="sapo:SAPIO_CDS2377"/>
<dbReference type="OrthoDB" id="6428749at2759"/>
<reference evidence="4 5" key="1">
    <citation type="journal article" date="2014" name="Genome Announc.">
        <title>Draft genome sequence of the pathogenic fungus Scedosporium apiospermum.</title>
        <authorList>
            <person name="Vandeputte P."/>
            <person name="Ghamrawi S."/>
            <person name="Rechenmann M."/>
            <person name="Iltis A."/>
            <person name="Giraud S."/>
            <person name="Fleury M."/>
            <person name="Thornton C."/>
            <person name="Delhaes L."/>
            <person name="Meyer W."/>
            <person name="Papon N."/>
            <person name="Bouchara J.P."/>
        </authorList>
    </citation>
    <scope>NUCLEOTIDE SEQUENCE [LARGE SCALE GENOMIC DNA]</scope>
    <source>
        <strain evidence="4 5">IHEM 14462</strain>
    </source>
</reference>
<evidence type="ECO:0000256" key="1">
    <source>
        <dbReference type="ARBA" id="ARBA00009199"/>
    </source>
</evidence>
<comment type="caution">
    <text evidence="4">The sequence shown here is derived from an EMBL/GenBank/DDBJ whole genome shotgun (WGS) entry which is preliminary data.</text>
</comment>
<organism evidence="4 5">
    <name type="scientific">Pseudallescheria apiosperma</name>
    <name type="common">Scedosporium apiospermum</name>
    <dbReference type="NCBI Taxonomy" id="563466"/>
    <lineage>
        <taxon>Eukaryota</taxon>
        <taxon>Fungi</taxon>
        <taxon>Dikarya</taxon>
        <taxon>Ascomycota</taxon>
        <taxon>Pezizomycotina</taxon>
        <taxon>Sordariomycetes</taxon>
        <taxon>Hypocreomycetidae</taxon>
        <taxon>Microascales</taxon>
        <taxon>Microascaceae</taxon>
        <taxon>Scedosporium</taxon>
    </lineage>
</organism>
<accession>A0A084GCC8</accession>
<dbReference type="PANTHER" id="PTHR46072">
    <property type="entry name" value="AMIDASE-RELATED-RELATED"/>
    <property type="match status" value="1"/>
</dbReference>
<sequence length="545" mass="60380">MTSLSTTSESWEEKARRKRESILAGIPKEWQLSTGDLERAQGQRDLTGAFINSFLTPETVAIISRDPCEIVALLQERDLSALQVATAFCQTAAIAHQINNCLHELFIDQALSRAKYLDAYFQEHGKPTGPLHGLPISLKDQFHVQDVDTTMGYVGWIGGKLGVEEEETRTFESQIVTDLRSLGAIFYCKTSLPQTLLLGETVNNIIGRTLNPHNMGGSVRIPAAFCGVFSIKPTPERLPYRGVANTNPGQNTYRSTVGVMSTSLAGLELAFKSVLETKPWLRDPSVVPIPWRSGELEEIRSQVDSRGNATGRPLRIGILWRNMSVEPHPPVRRGLKMIADAVREAGHTVVDWEPPNQATAKRIHVSFLYADGAHDIHHHLKRSGEPLLPELRKSFKLRDAIPLLEYQDLTLQGLNYEAEYADYWNSTADEEGHVVDAVVMPVAPHAAVIPGKYYHTAYTEAINLLNYSAAVIPVTKADKVLDPIDNTYVPLNASDRLNWEAYDPDIYHGGPVGVQIVGRKFEEEKTLAIAGVIYSALQSQAGRHP</sequence>
<evidence type="ECO:0000256" key="2">
    <source>
        <dbReference type="ARBA" id="ARBA00022801"/>
    </source>
</evidence>